<dbReference type="UniPathway" id="UPA00051">
    <property type="reaction ID" value="UER00465"/>
</dbReference>
<dbReference type="Proteomes" id="UP000255334">
    <property type="component" value="Unassembled WGS sequence"/>
</dbReference>
<dbReference type="InterPro" id="IPR022697">
    <property type="entry name" value="HDH_short"/>
</dbReference>
<evidence type="ECO:0000256" key="7">
    <source>
        <dbReference type="ARBA" id="ARBA00022697"/>
    </source>
</evidence>
<protein>
    <recommendedName>
        <fullName evidence="5 13">Homoserine dehydrogenase</fullName>
        <shortName evidence="13">HDH</shortName>
        <ecNumber evidence="5 13">1.1.1.3</ecNumber>
    </recommendedName>
</protein>
<evidence type="ECO:0000256" key="13">
    <source>
        <dbReference type="PIRNR" id="PIRNR036497"/>
    </source>
</evidence>
<reference evidence="19 20" key="1">
    <citation type="submission" date="2018-07" db="EMBL/GenBank/DDBJ databases">
        <title>Dyella monticola sp. nov. and Dyella psychrodurans sp. nov. isolated from monsoon evergreen broad-leaved forest soil of Dinghu Mountain, China.</title>
        <authorList>
            <person name="Gao Z."/>
            <person name="Qiu L."/>
        </authorList>
    </citation>
    <scope>NUCLEOTIDE SEQUENCE [LARGE SCALE GENOMIC DNA]</scope>
    <source>
        <strain evidence="19 20">4MSK11</strain>
    </source>
</reference>
<dbReference type="Pfam" id="PF00742">
    <property type="entry name" value="Homoserine_dh"/>
    <property type="match status" value="1"/>
</dbReference>
<dbReference type="EC" id="1.1.1.3" evidence="5 13"/>
<evidence type="ECO:0000259" key="18">
    <source>
        <dbReference type="Pfam" id="PF03447"/>
    </source>
</evidence>
<dbReference type="GO" id="GO:0009089">
    <property type="term" value="P:lysine biosynthetic process via diaminopimelate"/>
    <property type="evidence" value="ECO:0007669"/>
    <property type="project" value="UniProtKB-ARBA"/>
</dbReference>
<gene>
    <name evidence="19" type="ORF">DWU99_09805</name>
</gene>
<dbReference type="EMBL" id="QRBF01000003">
    <property type="protein sequence ID" value="RDS84055.1"/>
    <property type="molecule type" value="Genomic_DNA"/>
</dbReference>
<dbReference type="InterPro" id="IPR019811">
    <property type="entry name" value="HDH_CS"/>
</dbReference>
<dbReference type="InterPro" id="IPR036291">
    <property type="entry name" value="NAD(P)-bd_dom_sf"/>
</dbReference>
<proteinExistence type="inferred from homology"/>
<evidence type="ECO:0000256" key="9">
    <source>
        <dbReference type="ARBA" id="ARBA00023002"/>
    </source>
</evidence>
<feature type="binding site" evidence="15">
    <location>
        <position position="227"/>
    </location>
    <ligand>
        <name>L-homoserine</name>
        <dbReference type="ChEBI" id="CHEBI:57476"/>
    </ligand>
</feature>
<dbReference type="Gene3D" id="3.30.360.10">
    <property type="entry name" value="Dihydrodipicolinate Reductase, domain 2"/>
    <property type="match status" value="1"/>
</dbReference>
<comment type="caution">
    <text evidence="19">The sequence shown here is derived from an EMBL/GenBank/DDBJ whole genome shotgun (WGS) entry which is preliminary data.</text>
</comment>
<dbReference type="GO" id="GO:0009086">
    <property type="term" value="P:methionine biosynthetic process"/>
    <property type="evidence" value="ECO:0007669"/>
    <property type="project" value="UniProtKB-KW"/>
</dbReference>
<dbReference type="OrthoDB" id="9799110at2"/>
<dbReference type="AlphaFoldDB" id="A0A370X781"/>
<dbReference type="GO" id="GO:0009090">
    <property type="term" value="P:homoserine biosynthetic process"/>
    <property type="evidence" value="ECO:0007669"/>
    <property type="project" value="UniProtKB-ARBA"/>
</dbReference>
<dbReference type="Gene3D" id="3.40.50.720">
    <property type="entry name" value="NAD(P)-binding Rossmann-like Domain"/>
    <property type="match status" value="1"/>
</dbReference>
<comment type="catalytic activity">
    <reaction evidence="11">
        <text>L-homoserine + NADP(+) = L-aspartate 4-semialdehyde + NADPH + H(+)</text>
        <dbReference type="Rhea" id="RHEA:15761"/>
        <dbReference type="ChEBI" id="CHEBI:15378"/>
        <dbReference type="ChEBI" id="CHEBI:57476"/>
        <dbReference type="ChEBI" id="CHEBI:57783"/>
        <dbReference type="ChEBI" id="CHEBI:58349"/>
        <dbReference type="ChEBI" id="CHEBI:537519"/>
        <dbReference type="EC" id="1.1.1.3"/>
    </reaction>
    <physiologicalReaction direction="right-to-left" evidence="11">
        <dbReference type="Rhea" id="RHEA:15763"/>
    </physiologicalReaction>
</comment>
<evidence type="ECO:0000256" key="15">
    <source>
        <dbReference type="PIRSR" id="PIRSR036497-2"/>
    </source>
</evidence>
<evidence type="ECO:0000256" key="6">
    <source>
        <dbReference type="ARBA" id="ARBA00022605"/>
    </source>
</evidence>
<dbReference type="PANTHER" id="PTHR43070">
    <property type="match status" value="1"/>
</dbReference>
<evidence type="ECO:0000313" key="20">
    <source>
        <dbReference type="Proteomes" id="UP000255334"/>
    </source>
</evidence>
<keyword evidence="7 13" id="KW-0791">Threonine biosynthesis</keyword>
<comment type="catalytic activity">
    <reaction evidence="12">
        <text>L-homoserine + NAD(+) = L-aspartate 4-semialdehyde + NADH + H(+)</text>
        <dbReference type="Rhea" id="RHEA:15757"/>
        <dbReference type="ChEBI" id="CHEBI:15378"/>
        <dbReference type="ChEBI" id="CHEBI:57476"/>
        <dbReference type="ChEBI" id="CHEBI:57540"/>
        <dbReference type="ChEBI" id="CHEBI:57945"/>
        <dbReference type="ChEBI" id="CHEBI:537519"/>
        <dbReference type="EC" id="1.1.1.3"/>
    </reaction>
    <physiologicalReaction direction="right-to-left" evidence="12">
        <dbReference type="Rhea" id="RHEA:15759"/>
    </physiologicalReaction>
</comment>
<dbReference type="InterPro" id="IPR001342">
    <property type="entry name" value="HDH_cat"/>
</dbReference>
<keyword evidence="9 13" id="KW-0560">Oxidoreductase</keyword>
<keyword evidence="20" id="KW-1185">Reference proteome</keyword>
<comment type="pathway">
    <text evidence="3">Amino-acid biosynthesis; L-methionine biosynthesis via de novo pathway; L-homoserine from L-aspartate: step 3/3.</text>
</comment>
<dbReference type="PROSITE" id="PS01042">
    <property type="entry name" value="HOMOSER_DHGENASE"/>
    <property type="match status" value="1"/>
</dbReference>
<organism evidence="19 20">
    <name type="scientific">Dyella psychrodurans</name>
    <dbReference type="NCBI Taxonomy" id="1927960"/>
    <lineage>
        <taxon>Bacteria</taxon>
        <taxon>Pseudomonadati</taxon>
        <taxon>Pseudomonadota</taxon>
        <taxon>Gammaproteobacteria</taxon>
        <taxon>Lysobacterales</taxon>
        <taxon>Rhodanobacteraceae</taxon>
        <taxon>Dyella</taxon>
    </lineage>
</organism>
<dbReference type="GO" id="GO:0050661">
    <property type="term" value="F:NADP binding"/>
    <property type="evidence" value="ECO:0007669"/>
    <property type="project" value="InterPro"/>
</dbReference>
<keyword evidence="10 13" id="KW-0486">Methionine biosynthesis</keyword>
<dbReference type="FunFam" id="3.30.360.10:FF:000006">
    <property type="entry name" value="Bifunctional aspartokinase/homoserine dehydrogenase"/>
    <property type="match status" value="1"/>
</dbReference>
<evidence type="ECO:0000313" key="19">
    <source>
        <dbReference type="EMBL" id="RDS84055.1"/>
    </source>
</evidence>
<comment type="similarity">
    <text evidence="4 13 16">Belongs to the homoserine dehydrogenase family.</text>
</comment>
<evidence type="ECO:0000256" key="11">
    <source>
        <dbReference type="ARBA" id="ARBA00048841"/>
    </source>
</evidence>
<dbReference type="RefSeq" id="WP_115477856.1">
    <property type="nucleotide sequence ID" value="NZ_QRBF01000003.1"/>
</dbReference>
<evidence type="ECO:0000256" key="12">
    <source>
        <dbReference type="ARBA" id="ARBA00049031"/>
    </source>
</evidence>
<comment type="pathway">
    <text evidence="2">Amino-acid biosynthesis; L-threonine biosynthesis; L-threonine from L-aspartate: step 3/5.</text>
</comment>
<evidence type="ECO:0000256" key="3">
    <source>
        <dbReference type="ARBA" id="ARBA00005062"/>
    </source>
</evidence>
<evidence type="ECO:0000256" key="8">
    <source>
        <dbReference type="ARBA" id="ARBA00022857"/>
    </source>
</evidence>
<dbReference type="InterPro" id="IPR005106">
    <property type="entry name" value="Asp/hSer_DH_NAD-bd"/>
</dbReference>
<evidence type="ECO:0000259" key="17">
    <source>
        <dbReference type="Pfam" id="PF00742"/>
    </source>
</evidence>
<dbReference type="PIRSF" id="PIRSF036497">
    <property type="entry name" value="HDH_short"/>
    <property type="match status" value="1"/>
</dbReference>
<evidence type="ECO:0000256" key="4">
    <source>
        <dbReference type="ARBA" id="ARBA00006753"/>
    </source>
</evidence>
<feature type="domain" description="Aspartate/homoserine dehydrogenase NAD-binding" evidence="18">
    <location>
        <begin position="34"/>
        <end position="165"/>
    </location>
</feature>
<dbReference type="SUPFAM" id="SSF51735">
    <property type="entry name" value="NAD(P)-binding Rossmann-fold domains"/>
    <property type="match status" value="1"/>
</dbReference>
<evidence type="ECO:0000256" key="16">
    <source>
        <dbReference type="RuleBase" id="RU004171"/>
    </source>
</evidence>
<evidence type="ECO:0000256" key="14">
    <source>
        <dbReference type="PIRSR" id="PIRSR036497-1"/>
    </source>
</evidence>
<dbReference type="UniPathway" id="UPA00050">
    <property type="reaction ID" value="UER00063"/>
</dbReference>
<comment type="cofactor">
    <cofactor evidence="1">
        <name>a metal cation</name>
        <dbReference type="ChEBI" id="CHEBI:25213"/>
    </cofactor>
</comment>
<dbReference type="GO" id="GO:0004412">
    <property type="term" value="F:homoserine dehydrogenase activity"/>
    <property type="evidence" value="ECO:0007669"/>
    <property type="project" value="UniProtKB-EC"/>
</dbReference>
<feature type="binding site" evidence="15">
    <location>
        <position position="140"/>
    </location>
    <ligand>
        <name>NADPH</name>
        <dbReference type="ChEBI" id="CHEBI:57783"/>
    </ligand>
</feature>
<sequence>MDSCASLIAEHPHRLPPIQAASTRRRTLAIGLIGPGRVGGVLLTQLRAAQDRLARETGLELQLRGVAASRRMWLDCDDAELNAQHDAQTWRPTDLYEFAAYIRGDDRRHAMLIDCSANEDVASQYPYWLASGLHVVTPNKLASSGPLSRWQAIRAAGSHGGRFRYEATVCAGLPVVQTLRDLLDTGDQLLSVEGMFSGTLAWLCCQFDGSRPFSELVREAHALGYTEPDPRDDLSGMDVARKLVILAREAGWPLSLQDVPVESLVPTHLKALPLDEFMQRLDELDAPMAERLAAAQAAHGVLRHVASLDHHGHAQVRLQALPAAHPFAHTRLTDNIVQFRTQRYRDNPLLVQGPGAGPEVTAAGVFADLLRIAESLGVRA</sequence>
<keyword evidence="8 13" id="KW-0521">NADP</keyword>
<accession>A0A370X781</accession>
<feature type="binding site" evidence="15">
    <location>
        <begin position="34"/>
        <end position="39"/>
    </location>
    <ligand>
        <name>NADP(+)</name>
        <dbReference type="ChEBI" id="CHEBI:58349"/>
    </ligand>
</feature>
<evidence type="ECO:0000256" key="2">
    <source>
        <dbReference type="ARBA" id="ARBA00005056"/>
    </source>
</evidence>
<dbReference type="GO" id="GO:0009088">
    <property type="term" value="P:threonine biosynthetic process"/>
    <property type="evidence" value="ECO:0007669"/>
    <property type="project" value="UniProtKB-UniPathway"/>
</dbReference>
<dbReference type="InterPro" id="IPR011147">
    <property type="entry name" value="Bifunc_Aspkin/hSer_DH"/>
</dbReference>
<dbReference type="SUPFAM" id="SSF55347">
    <property type="entry name" value="Glyceraldehyde-3-phosphate dehydrogenase-like, C-terminal domain"/>
    <property type="match status" value="1"/>
</dbReference>
<evidence type="ECO:0000256" key="1">
    <source>
        <dbReference type="ARBA" id="ARBA00001920"/>
    </source>
</evidence>
<evidence type="ECO:0000256" key="5">
    <source>
        <dbReference type="ARBA" id="ARBA00013213"/>
    </source>
</evidence>
<dbReference type="Pfam" id="PF03447">
    <property type="entry name" value="NAD_binding_3"/>
    <property type="match status" value="1"/>
</dbReference>
<dbReference type="PANTHER" id="PTHR43070:SF5">
    <property type="entry name" value="HOMOSERINE DEHYDROGENASE"/>
    <property type="match status" value="1"/>
</dbReference>
<keyword evidence="6 13" id="KW-0028">Amino-acid biosynthesis</keyword>
<evidence type="ECO:0000256" key="10">
    <source>
        <dbReference type="ARBA" id="ARBA00023167"/>
    </source>
</evidence>
<name>A0A370X781_9GAMM</name>
<feature type="active site" description="Proton donor" evidence="14">
    <location>
        <position position="242"/>
    </location>
</feature>
<feature type="domain" description="Homoserine dehydrogenase catalytic" evidence="17">
    <location>
        <begin position="174"/>
        <end position="370"/>
    </location>
</feature>